<dbReference type="Pfam" id="PF02114">
    <property type="entry name" value="Phosducin"/>
    <property type="match status" value="1"/>
</dbReference>
<comment type="similarity">
    <text evidence="1">Belongs to the phosducin family.</text>
</comment>
<feature type="compositionally biased region" description="Low complexity" evidence="2">
    <location>
        <begin position="19"/>
        <end position="33"/>
    </location>
</feature>
<reference evidence="4 5" key="1">
    <citation type="submission" date="2024-02" db="EMBL/GenBank/DDBJ databases">
        <title>A draft genome for the cacao thread blight pathogen Marasmius crinis-equi.</title>
        <authorList>
            <person name="Cohen S.P."/>
            <person name="Baruah I.K."/>
            <person name="Amoako-Attah I."/>
            <person name="Bukari Y."/>
            <person name="Meinhardt L.W."/>
            <person name="Bailey B.A."/>
        </authorList>
    </citation>
    <scope>NUCLEOTIDE SEQUENCE [LARGE SCALE GENOMIC DNA]</scope>
    <source>
        <strain evidence="4 5">GH-76</strain>
    </source>
</reference>
<dbReference type="PANTHER" id="PTHR46052:SF1">
    <property type="entry name" value="PHOSDUCIN-LIKE PROTEIN"/>
    <property type="match status" value="1"/>
</dbReference>
<feature type="compositionally biased region" description="Basic and acidic residues" evidence="2">
    <location>
        <begin position="70"/>
        <end position="98"/>
    </location>
</feature>
<comment type="caution">
    <text evidence="4">The sequence shown here is derived from an EMBL/GenBank/DDBJ whole genome shotgun (WGS) entry which is preliminary data.</text>
</comment>
<feature type="region of interest" description="Disordered" evidence="2">
    <location>
        <begin position="222"/>
        <end position="269"/>
    </location>
</feature>
<dbReference type="InterPro" id="IPR024253">
    <property type="entry name" value="Phosducin_thioredoxin-like_dom"/>
</dbReference>
<protein>
    <recommendedName>
        <fullName evidence="3">Phosducin domain-containing protein</fullName>
    </recommendedName>
</protein>
<feature type="region of interest" description="Disordered" evidence="2">
    <location>
        <begin position="13"/>
        <end position="104"/>
    </location>
</feature>
<feature type="compositionally biased region" description="Polar residues" evidence="2">
    <location>
        <begin position="44"/>
        <end position="57"/>
    </location>
</feature>
<evidence type="ECO:0000256" key="2">
    <source>
        <dbReference type="SAM" id="MobiDB-lite"/>
    </source>
</evidence>
<evidence type="ECO:0000259" key="3">
    <source>
        <dbReference type="Pfam" id="PF02114"/>
    </source>
</evidence>
<name>A0ABR3FJD3_9AGAR</name>
<accession>A0ABR3FJD3</accession>
<gene>
    <name evidence="4" type="ORF">V5O48_006502</name>
</gene>
<evidence type="ECO:0000313" key="4">
    <source>
        <dbReference type="EMBL" id="KAL0575467.1"/>
    </source>
</evidence>
<proteinExistence type="inferred from homology"/>
<dbReference type="InterPro" id="IPR036249">
    <property type="entry name" value="Thioredoxin-like_sf"/>
</dbReference>
<dbReference type="Proteomes" id="UP001465976">
    <property type="component" value="Unassembled WGS sequence"/>
</dbReference>
<evidence type="ECO:0000256" key="1">
    <source>
        <dbReference type="ARBA" id="ARBA00009686"/>
    </source>
</evidence>
<sequence length="338" mass="38897">MYADIEALVLSGELFNGKSRSSSPARSDSTSSDQGWHDEELLNEKTSTPDPQPQQESIGMGPGRTGVKGVIRDRDEARELEKEKRNKELEETRKRMEKTNLGGKTFLEEERERGIGEKVDELVQKERERDNERGRSREDVFGRVREGRFGHLREVGRHNFVAAVEKEERGVWVVVHLYEGSLDRCYTLDETLTRLAPMYPNTKFLRCRAAALGFARLQPTQAKLPTSTISRPQRPRHDDDDDDPYHDLDKFEDHEDSEDSEEYDDDNVDSDMLPTMLVYRDGELVYNWVRVDWEAKAGVEELLSQHRVIPQKDHALEFGGFGVPSDDELEGDLLWDSD</sequence>
<dbReference type="EMBL" id="JBAHYK010000301">
    <property type="protein sequence ID" value="KAL0575467.1"/>
    <property type="molecule type" value="Genomic_DNA"/>
</dbReference>
<feature type="compositionally biased region" description="Polar residues" evidence="2">
    <location>
        <begin position="222"/>
        <end position="231"/>
    </location>
</feature>
<dbReference type="InterPro" id="IPR051499">
    <property type="entry name" value="Phosducin-like_reg"/>
</dbReference>
<feature type="compositionally biased region" description="Acidic residues" evidence="2">
    <location>
        <begin position="254"/>
        <end position="269"/>
    </location>
</feature>
<organism evidence="4 5">
    <name type="scientific">Marasmius crinis-equi</name>
    <dbReference type="NCBI Taxonomy" id="585013"/>
    <lineage>
        <taxon>Eukaryota</taxon>
        <taxon>Fungi</taxon>
        <taxon>Dikarya</taxon>
        <taxon>Basidiomycota</taxon>
        <taxon>Agaricomycotina</taxon>
        <taxon>Agaricomycetes</taxon>
        <taxon>Agaricomycetidae</taxon>
        <taxon>Agaricales</taxon>
        <taxon>Marasmiineae</taxon>
        <taxon>Marasmiaceae</taxon>
        <taxon>Marasmius</taxon>
    </lineage>
</organism>
<keyword evidence="5" id="KW-1185">Reference proteome</keyword>
<evidence type="ECO:0000313" key="5">
    <source>
        <dbReference type="Proteomes" id="UP001465976"/>
    </source>
</evidence>
<feature type="domain" description="Phosducin" evidence="3">
    <location>
        <begin position="62"/>
        <end position="226"/>
    </location>
</feature>
<dbReference type="Gene3D" id="3.40.30.10">
    <property type="entry name" value="Glutaredoxin"/>
    <property type="match status" value="1"/>
</dbReference>
<dbReference type="PANTHER" id="PTHR46052">
    <property type="entry name" value="PHOSDUCIN-LIKE PROTEIN"/>
    <property type="match status" value="1"/>
</dbReference>
<dbReference type="SUPFAM" id="SSF52833">
    <property type="entry name" value="Thioredoxin-like"/>
    <property type="match status" value="1"/>
</dbReference>